<keyword evidence="1" id="KW-0175">Coiled coil</keyword>
<evidence type="ECO:0000313" key="3">
    <source>
        <dbReference type="Proteomes" id="UP001337305"/>
    </source>
</evidence>
<organism evidence="2 3">
    <name type="scientific">Flavivirga spongiicola</name>
    <dbReference type="NCBI Taxonomy" id="421621"/>
    <lineage>
        <taxon>Bacteria</taxon>
        <taxon>Pseudomonadati</taxon>
        <taxon>Bacteroidota</taxon>
        <taxon>Flavobacteriia</taxon>
        <taxon>Flavobacteriales</taxon>
        <taxon>Flavobacteriaceae</taxon>
        <taxon>Flavivirga</taxon>
    </lineage>
</organism>
<feature type="coiled-coil region" evidence="1">
    <location>
        <begin position="23"/>
        <end position="57"/>
    </location>
</feature>
<dbReference type="Proteomes" id="UP001337305">
    <property type="component" value="Unassembled WGS sequence"/>
</dbReference>
<name>A0ABU7XT60_9FLAO</name>
<protein>
    <submittedName>
        <fullName evidence="2">Uncharacterized protein</fullName>
    </submittedName>
</protein>
<dbReference type="RefSeq" id="WP_303306229.1">
    <property type="nucleotide sequence ID" value="NZ_JAODOP010000004.1"/>
</dbReference>
<keyword evidence="3" id="KW-1185">Reference proteome</keyword>
<gene>
    <name evidence="2" type="ORF">N1F79_12170</name>
</gene>
<accession>A0ABU7XT60</accession>
<comment type="caution">
    <text evidence="2">The sequence shown here is derived from an EMBL/GenBank/DDBJ whole genome shotgun (WGS) entry which is preliminary data.</text>
</comment>
<evidence type="ECO:0000256" key="1">
    <source>
        <dbReference type="SAM" id="Coils"/>
    </source>
</evidence>
<reference evidence="2 3" key="1">
    <citation type="submission" date="2022-09" db="EMBL/GenBank/DDBJ databases">
        <title>Genome sequencing of Flavivirga sp. MEBiC05379.</title>
        <authorList>
            <person name="Oh H.-M."/>
            <person name="Kwon K.K."/>
            <person name="Park M.J."/>
            <person name="Yang S.-H."/>
        </authorList>
    </citation>
    <scope>NUCLEOTIDE SEQUENCE [LARGE SCALE GENOMIC DNA]</scope>
    <source>
        <strain evidence="2 3">MEBiC05379</strain>
    </source>
</reference>
<evidence type="ECO:0000313" key="2">
    <source>
        <dbReference type="EMBL" id="MEF3833890.1"/>
    </source>
</evidence>
<dbReference type="EMBL" id="JAODOP010000004">
    <property type="protein sequence ID" value="MEF3833890.1"/>
    <property type="molecule type" value="Genomic_DNA"/>
</dbReference>
<sequence length="216" mass="25366">MNKLLFIAPLLFMNLSCSDNEKNIELKTENDKLRAQITKLEKQYNGLIEQNSNLKSLSSENKNNQIVQLINSKLIKILDKRFLEDTLDLAKYGNEYVFKREVELTKLDNKLFAETFGNIREKLDLLGYSVFSICDGESLPLEMCNCTDSIYIVVEPENIGEDYELFRIGFFYNVDLISLIRIEKDDYKYDIELTFEHGEYPRKTKKINLTKMELRK</sequence>
<proteinExistence type="predicted"/>